<evidence type="ECO:0000256" key="3">
    <source>
        <dbReference type="ARBA" id="ARBA00022691"/>
    </source>
</evidence>
<dbReference type="PANTHER" id="PTHR43167:SF1">
    <property type="entry name" value="PUTATIVE (AFU_ORTHOLOGUE AFUA_6G01830)-RELATED"/>
    <property type="match status" value="1"/>
</dbReference>
<evidence type="ECO:0000313" key="6">
    <source>
        <dbReference type="Proteomes" id="UP000016932"/>
    </source>
</evidence>
<dbReference type="eggNOG" id="ENOG502RZAN">
    <property type="taxonomic scope" value="Eukaryota"/>
</dbReference>
<dbReference type="InterPro" id="IPR002935">
    <property type="entry name" value="SAM_O-MeTrfase"/>
</dbReference>
<dbReference type="RefSeq" id="XP_007930829.1">
    <property type="nucleotide sequence ID" value="XM_007932638.1"/>
</dbReference>
<dbReference type="GeneID" id="19330022"/>
<evidence type="ECO:0000256" key="2">
    <source>
        <dbReference type="ARBA" id="ARBA00022679"/>
    </source>
</evidence>
<dbReference type="VEuPathDB" id="FungiDB:MYCFIDRAFT_101640"/>
<keyword evidence="6" id="KW-1185">Reference proteome</keyword>
<dbReference type="InterPro" id="IPR029063">
    <property type="entry name" value="SAM-dependent_MTases_sf"/>
</dbReference>
<feature type="non-terminal residue" evidence="5">
    <location>
        <position position="148"/>
    </location>
</feature>
<dbReference type="GO" id="GO:0032259">
    <property type="term" value="P:methylation"/>
    <property type="evidence" value="ECO:0007669"/>
    <property type="project" value="UniProtKB-KW"/>
</dbReference>
<protein>
    <recommendedName>
        <fullName evidence="7">O-methyltransferase</fullName>
    </recommendedName>
</protein>
<comment type="similarity">
    <text evidence="4">Belongs to the class I-like SAM-binding methyltransferase superfamily. Cation-dependent O-methyltransferase family.</text>
</comment>
<reference evidence="5 6" key="1">
    <citation type="journal article" date="2012" name="PLoS Pathog.">
        <title>Diverse lifestyles and strategies of plant pathogenesis encoded in the genomes of eighteen Dothideomycetes fungi.</title>
        <authorList>
            <person name="Ohm R.A."/>
            <person name="Feau N."/>
            <person name="Henrissat B."/>
            <person name="Schoch C.L."/>
            <person name="Horwitz B.A."/>
            <person name="Barry K.W."/>
            <person name="Condon B.J."/>
            <person name="Copeland A.C."/>
            <person name="Dhillon B."/>
            <person name="Glaser F."/>
            <person name="Hesse C.N."/>
            <person name="Kosti I."/>
            <person name="LaButti K."/>
            <person name="Lindquist E.A."/>
            <person name="Lucas S."/>
            <person name="Salamov A.A."/>
            <person name="Bradshaw R.E."/>
            <person name="Ciuffetti L."/>
            <person name="Hamelin R.C."/>
            <person name="Kema G.H.J."/>
            <person name="Lawrence C."/>
            <person name="Scott J.A."/>
            <person name="Spatafora J.W."/>
            <person name="Turgeon B.G."/>
            <person name="de Wit P.J.G.M."/>
            <person name="Zhong S."/>
            <person name="Goodwin S.B."/>
            <person name="Grigoriev I.V."/>
        </authorList>
    </citation>
    <scope>NUCLEOTIDE SEQUENCE [LARGE SCALE GENOMIC DNA]</scope>
    <source>
        <strain evidence="5 6">CIRAD86</strain>
    </source>
</reference>
<organism evidence="5 6">
    <name type="scientific">Pseudocercospora fijiensis (strain CIRAD86)</name>
    <name type="common">Black leaf streak disease fungus</name>
    <name type="synonym">Mycosphaerella fijiensis</name>
    <dbReference type="NCBI Taxonomy" id="383855"/>
    <lineage>
        <taxon>Eukaryota</taxon>
        <taxon>Fungi</taxon>
        <taxon>Dikarya</taxon>
        <taxon>Ascomycota</taxon>
        <taxon>Pezizomycotina</taxon>
        <taxon>Dothideomycetes</taxon>
        <taxon>Dothideomycetidae</taxon>
        <taxon>Mycosphaerellales</taxon>
        <taxon>Mycosphaerellaceae</taxon>
        <taxon>Pseudocercospora</taxon>
    </lineage>
</organism>
<dbReference type="GO" id="GO:0008171">
    <property type="term" value="F:O-methyltransferase activity"/>
    <property type="evidence" value="ECO:0007669"/>
    <property type="project" value="InterPro"/>
</dbReference>
<keyword evidence="1" id="KW-0489">Methyltransferase</keyword>
<name>M3ALV4_PSEFD</name>
<gene>
    <name evidence="5" type="ORF">MYCFIDRAFT_101640</name>
</gene>
<dbReference type="SUPFAM" id="SSF53335">
    <property type="entry name" value="S-adenosyl-L-methionine-dependent methyltransferases"/>
    <property type="match status" value="1"/>
</dbReference>
<dbReference type="Gene3D" id="3.40.50.150">
    <property type="entry name" value="Vaccinia Virus protein VP39"/>
    <property type="match status" value="1"/>
</dbReference>
<accession>M3ALV4</accession>
<dbReference type="AlphaFoldDB" id="M3ALV4"/>
<dbReference type="HOGENOM" id="CLU_067676_7_2_1"/>
<feature type="non-terminal residue" evidence="5">
    <location>
        <position position="1"/>
    </location>
</feature>
<dbReference type="OrthoDB" id="3649413at2759"/>
<evidence type="ECO:0000313" key="5">
    <source>
        <dbReference type="EMBL" id="EME78452.1"/>
    </source>
</evidence>
<dbReference type="PANTHER" id="PTHR43167">
    <property type="entry name" value="PUTATIVE (AFU_ORTHOLOGUE AFUA_6G01830)-RELATED"/>
    <property type="match status" value="1"/>
</dbReference>
<evidence type="ECO:0000256" key="1">
    <source>
        <dbReference type="ARBA" id="ARBA00022603"/>
    </source>
</evidence>
<dbReference type="EMBL" id="KB446563">
    <property type="protein sequence ID" value="EME78452.1"/>
    <property type="molecule type" value="Genomic_DNA"/>
</dbReference>
<dbReference type="Proteomes" id="UP000016932">
    <property type="component" value="Unassembled WGS sequence"/>
</dbReference>
<dbReference type="KEGG" id="pfj:MYCFIDRAFT_101640"/>
<dbReference type="Pfam" id="PF13578">
    <property type="entry name" value="Methyltransf_24"/>
    <property type="match status" value="1"/>
</dbReference>
<keyword evidence="2" id="KW-0808">Transferase</keyword>
<sequence length="148" mass="16114">GTSCGVSTIYLAVAVGQNAAIAGEKPGSARVIATENEATKAAQAKDHWKEAGKTVMPWIELREGDILETLQHGVTDVDFVLFDIWSPMALPVLKMLEPKLRNGAMLLTDNTIFAAEGYAEFLSYIKADGSPYTTMTLPFEDGLEWTVY</sequence>
<keyword evidence="3" id="KW-0949">S-adenosyl-L-methionine</keyword>
<dbReference type="PROSITE" id="PS51682">
    <property type="entry name" value="SAM_OMT_I"/>
    <property type="match status" value="1"/>
</dbReference>
<proteinExistence type="inferred from homology"/>
<evidence type="ECO:0008006" key="7">
    <source>
        <dbReference type="Google" id="ProtNLM"/>
    </source>
</evidence>
<evidence type="ECO:0000256" key="4">
    <source>
        <dbReference type="ARBA" id="ARBA00023453"/>
    </source>
</evidence>